<keyword evidence="3 5" id="KW-1133">Transmembrane helix</keyword>
<feature type="domain" description="HTTM-like" evidence="6">
    <location>
        <begin position="17"/>
        <end position="292"/>
    </location>
</feature>
<evidence type="ECO:0000256" key="5">
    <source>
        <dbReference type="SAM" id="Phobius"/>
    </source>
</evidence>
<evidence type="ECO:0000256" key="3">
    <source>
        <dbReference type="ARBA" id="ARBA00022989"/>
    </source>
</evidence>
<dbReference type="eggNOG" id="ENOG502ZGQB">
    <property type="taxonomic scope" value="Bacteria"/>
</dbReference>
<dbReference type="NCBIfam" id="TIGR04033">
    <property type="entry name" value="export_SdpB"/>
    <property type="match status" value="1"/>
</dbReference>
<dbReference type="GO" id="GO:0012505">
    <property type="term" value="C:endomembrane system"/>
    <property type="evidence" value="ECO:0007669"/>
    <property type="project" value="UniProtKB-SubCell"/>
</dbReference>
<accession>I0L9X4</accession>
<dbReference type="STRING" id="1150864.MILUP08_45505"/>
<protein>
    <recommendedName>
        <fullName evidence="6">HTTM-like domain-containing protein</fullName>
    </recommendedName>
</protein>
<keyword evidence="8" id="KW-1185">Reference proteome</keyword>
<comment type="subcellular location">
    <subcellularLocation>
        <location evidence="1">Endomembrane system</location>
        <topology evidence="1">Multi-pass membrane protein</topology>
    </subcellularLocation>
</comment>
<evidence type="ECO:0000256" key="4">
    <source>
        <dbReference type="ARBA" id="ARBA00023136"/>
    </source>
</evidence>
<dbReference type="EMBL" id="CAIE01000039">
    <property type="protein sequence ID" value="CCH20621.1"/>
    <property type="molecule type" value="Genomic_DNA"/>
</dbReference>
<comment type="caution">
    <text evidence="7">The sequence shown here is derived from an EMBL/GenBank/DDBJ whole genome shotgun (WGS) entry which is preliminary data.</text>
</comment>
<keyword evidence="2 5" id="KW-0812">Transmembrane</keyword>
<sequence>MLTPFDGPAERTAQWARACPWTTTVGLARAVLAAGTLLTVLSTPYEVLLSPLSDGTVPPVCGGPGRLGLWCVVPDGHRWLAVLISAVVLCVVIAGWRPQITGVLHWWVAWSFTAGVTIQDGGDQVATVIALLLLPITLTDRRRWHWQRGPVLADDATPGWSWLVARVARVLIMVQVFVIYLHAAIAKLGVTEWADGTALWYWLRNPQFGAAGWLSPLTDRVIASPAGVMGLTWGSMTIEFLLACALFMRPVPRRILLVAGLGLHLGIAAAMGLVSFLCAMAAALLLYLTPVGQELRETWPVKLLESVRTRRQKVTSIDAARMVTEPSG</sequence>
<evidence type="ECO:0000256" key="2">
    <source>
        <dbReference type="ARBA" id="ARBA00022692"/>
    </source>
</evidence>
<name>I0L9X4_9ACTN</name>
<evidence type="ECO:0000313" key="7">
    <source>
        <dbReference type="EMBL" id="CCH20621.1"/>
    </source>
</evidence>
<feature type="transmembrane region" description="Helical" evidence="5">
    <location>
        <begin position="255"/>
        <end position="288"/>
    </location>
</feature>
<dbReference type="InterPro" id="IPR023894">
    <property type="entry name" value="Sporulation_SdpB"/>
</dbReference>
<dbReference type="SMART" id="SM00752">
    <property type="entry name" value="HTTM"/>
    <property type="match status" value="1"/>
</dbReference>
<evidence type="ECO:0000259" key="6">
    <source>
        <dbReference type="SMART" id="SM00752"/>
    </source>
</evidence>
<evidence type="ECO:0000256" key="1">
    <source>
        <dbReference type="ARBA" id="ARBA00004127"/>
    </source>
</evidence>
<keyword evidence="4 5" id="KW-0472">Membrane</keyword>
<feature type="transmembrane region" description="Helical" evidence="5">
    <location>
        <begin position="79"/>
        <end position="96"/>
    </location>
</feature>
<evidence type="ECO:0000313" key="8">
    <source>
        <dbReference type="Proteomes" id="UP000003448"/>
    </source>
</evidence>
<dbReference type="PANTHER" id="PTHR39535:SF2">
    <property type="entry name" value="HTTM DOMAIN-CONTAINING PROTEIN"/>
    <property type="match status" value="1"/>
</dbReference>
<gene>
    <name evidence="7" type="ORF">MILUP08_45505</name>
</gene>
<dbReference type="InterPro" id="IPR011020">
    <property type="entry name" value="HTTM-like"/>
</dbReference>
<organism evidence="7 8">
    <name type="scientific">Micromonospora lupini str. Lupac 08</name>
    <dbReference type="NCBI Taxonomy" id="1150864"/>
    <lineage>
        <taxon>Bacteria</taxon>
        <taxon>Bacillati</taxon>
        <taxon>Actinomycetota</taxon>
        <taxon>Actinomycetes</taxon>
        <taxon>Micromonosporales</taxon>
        <taxon>Micromonosporaceae</taxon>
        <taxon>Micromonospora</taxon>
    </lineage>
</organism>
<dbReference type="InterPro" id="IPR052964">
    <property type="entry name" value="Sporulation_signal_mat"/>
</dbReference>
<feature type="transmembrane region" description="Helical" evidence="5">
    <location>
        <begin position="222"/>
        <end position="248"/>
    </location>
</feature>
<dbReference type="PANTHER" id="PTHR39535">
    <property type="entry name" value="SPORULATION-DELAYING PROTEIN SDPB"/>
    <property type="match status" value="1"/>
</dbReference>
<dbReference type="AlphaFoldDB" id="I0L9X4"/>
<dbReference type="Proteomes" id="UP000003448">
    <property type="component" value="Unassembled WGS sequence"/>
</dbReference>
<proteinExistence type="predicted"/>
<reference evidence="8" key="1">
    <citation type="journal article" date="2012" name="J. Bacteriol.">
        <title>Genome Sequence of Micromonospora lupini Lupac 08, Isolated from Root Nodules of Lupinus angustifolius.</title>
        <authorList>
            <person name="Alonso-Vega P."/>
            <person name="Normand P."/>
            <person name="Bacigalupe R."/>
            <person name="Pujic P."/>
            <person name="Lajus A."/>
            <person name="Vallenet D."/>
            <person name="Carro L."/>
            <person name="Coll P."/>
            <person name="Trujillo M.E."/>
        </authorList>
    </citation>
    <scope>NUCLEOTIDE SEQUENCE [LARGE SCALE GENOMIC DNA]</scope>
    <source>
        <strain evidence="8">Lupac 08</strain>
    </source>
</reference>
<feature type="transmembrane region" description="Helical" evidence="5">
    <location>
        <begin position="170"/>
        <end position="190"/>
    </location>
</feature>